<dbReference type="PIRSF" id="PIRSF000005">
    <property type="entry name" value="Cytochrome_c4"/>
    <property type="match status" value="1"/>
</dbReference>
<evidence type="ECO:0000256" key="8">
    <source>
        <dbReference type="PIRSR" id="PIRSR000005-1"/>
    </source>
</evidence>
<dbReference type="PANTHER" id="PTHR33751:SF9">
    <property type="entry name" value="CYTOCHROME C4"/>
    <property type="match status" value="1"/>
</dbReference>
<comment type="caution">
    <text evidence="12">The sequence shown here is derived from an EMBL/GenBank/DDBJ whole genome shotgun (WGS) entry which is preliminary data.</text>
</comment>
<dbReference type="Proteomes" id="UP000273022">
    <property type="component" value="Unassembled WGS sequence"/>
</dbReference>
<protein>
    <submittedName>
        <fullName evidence="12">Cytochrome c4</fullName>
    </submittedName>
</protein>
<keyword evidence="7 9" id="KW-0408">Iron</keyword>
<dbReference type="GO" id="GO:0005506">
    <property type="term" value="F:iron ion binding"/>
    <property type="evidence" value="ECO:0007669"/>
    <property type="project" value="InterPro"/>
</dbReference>
<dbReference type="Gene3D" id="1.10.760.10">
    <property type="entry name" value="Cytochrome c-like domain"/>
    <property type="match status" value="2"/>
</dbReference>
<dbReference type="EMBL" id="QYYH01000117">
    <property type="protein sequence ID" value="RJY07521.1"/>
    <property type="molecule type" value="Genomic_DNA"/>
</dbReference>
<dbReference type="InterPro" id="IPR036909">
    <property type="entry name" value="Cyt_c-like_dom_sf"/>
</dbReference>
<evidence type="ECO:0000259" key="11">
    <source>
        <dbReference type="PROSITE" id="PS51007"/>
    </source>
</evidence>
<feature type="binding site" description="axial binding residue" evidence="9">
    <location>
        <position position="39"/>
    </location>
    <ligand>
        <name>heme c</name>
        <dbReference type="ChEBI" id="CHEBI:61717"/>
        <label>1</label>
    </ligand>
    <ligandPart>
        <name>Fe</name>
        <dbReference type="ChEBI" id="CHEBI:18248"/>
    </ligandPart>
</feature>
<dbReference type="AlphaFoldDB" id="A0A3A6TQ21"/>
<organism evidence="12 13">
    <name type="scientific">Parashewanella spongiae</name>
    <dbReference type="NCBI Taxonomy" id="342950"/>
    <lineage>
        <taxon>Bacteria</taxon>
        <taxon>Pseudomonadati</taxon>
        <taxon>Pseudomonadota</taxon>
        <taxon>Gammaproteobacteria</taxon>
        <taxon>Alteromonadales</taxon>
        <taxon>Shewanellaceae</taxon>
        <taxon>Parashewanella</taxon>
    </lineage>
</organism>
<comment type="PTM">
    <text evidence="8">Binds 2 heme c groups covalently per subunit.</text>
</comment>
<evidence type="ECO:0000256" key="9">
    <source>
        <dbReference type="PIRSR" id="PIRSR000005-2"/>
    </source>
</evidence>
<reference evidence="12 13" key="1">
    <citation type="submission" date="2018-09" db="EMBL/GenBank/DDBJ databases">
        <title>Phylogeny of the Shewanellaceae, and recommendation for two new genera, Pseudoshewanella and Parashewanella.</title>
        <authorList>
            <person name="Wang G."/>
        </authorList>
    </citation>
    <scope>NUCLEOTIDE SEQUENCE [LARGE SCALE GENOMIC DNA]</scope>
    <source>
        <strain evidence="12 13">KCTC 22492</strain>
    </source>
</reference>
<feature type="binding site" description="covalent" evidence="8">
    <location>
        <position position="137"/>
    </location>
    <ligand>
        <name>heme c</name>
        <dbReference type="ChEBI" id="CHEBI:61717"/>
        <label>2</label>
    </ligand>
</feature>
<feature type="binding site" description="axial binding residue" evidence="9">
    <location>
        <position position="141"/>
    </location>
    <ligand>
        <name>heme c</name>
        <dbReference type="ChEBI" id="CHEBI:61717"/>
        <label>2</label>
    </ligand>
    <ligandPart>
        <name>Fe</name>
        <dbReference type="ChEBI" id="CHEBI:18248"/>
    </ligandPart>
</feature>
<keyword evidence="13" id="KW-1185">Reference proteome</keyword>
<comment type="subcellular location">
    <subcellularLocation>
        <location evidence="1">Periplasm</location>
    </subcellularLocation>
</comment>
<name>A0A3A6TQ21_9GAMM</name>
<dbReference type="Pfam" id="PF00034">
    <property type="entry name" value="Cytochrom_C"/>
    <property type="match status" value="2"/>
</dbReference>
<dbReference type="SUPFAM" id="SSF46626">
    <property type="entry name" value="Cytochrome c"/>
    <property type="match status" value="2"/>
</dbReference>
<dbReference type="GO" id="GO:0020037">
    <property type="term" value="F:heme binding"/>
    <property type="evidence" value="ECO:0007669"/>
    <property type="project" value="InterPro"/>
</dbReference>
<feature type="binding site" description="covalent" evidence="8">
    <location>
        <position position="35"/>
    </location>
    <ligand>
        <name>heme c</name>
        <dbReference type="ChEBI" id="CHEBI:61717"/>
        <label>1</label>
    </ligand>
</feature>
<feature type="binding site" description="axial binding residue" evidence="9">
    <location>
        <position position="85"/>
    </location>
    <ligand>
        <name>heme c</name>
        <dbReference type="ChEBI" id="CHEBI:61717"/>
        <label>1</label>
    </ligand>
    <ligandPart>
        <name>Fe</name>
        <dbReference type="ChEBI" id="CHEBI:18248"/>
    </ligandPart>
</feature>
<evidence type="ECO:0000256" key="5">
    <source>
        <dbReference type="ARBA" id="ARBA00022764"/>
    </source>
</evidence>
<dbReference type="RefSeq" id="WP_121854554.1">
    <property type="nucleotide sequence ID" value="NZ_CP037952.1"/>
</dbReference>
<proteinExistence type="predicted"/>
<keyword evidence="5" id="KW-0574">Periplasm</keyword>
<evidence type="ECO:0000256" key="3">
    <source>
        <dbReference type="ARBA" id="ARBA00022617"/>
    </source>
</evidence>
<keyword evidence="10" id="KW-0732">Signal</keyword>
<dbReference type="InterPro" id="IPR050597">
    <property type="entry name" value="Cytochrome_c_Oxidase_Subunit"/>
</dbReference>
<feature type="domain" description="Cytochrome c" evidence="11">
    <location>
        <begin position="116"/>
        <end position="207"/>
    </location>
</feature>
<evidence type="ECO:0000313" key="13">
    <source>
        <dbReference type="Proteomes" id="UP000273022"/>
    </source>
</evidence>
<dbReference type="PANTHER" id="PTHR33751">
    <property type="entry name" value="CBB3-TYPE CYTOCHROME C OXIDASE SUBUNIT FIXP"/>
    <property type="match status" value="1"/>
</dbReference>
<keyword evidence="6" id="KW-0249">Electron transport</keyword>
<feature type="signal peptide" evidence="10">
    <location>
        <begin position="1"/>
        <end position="21"/>
    </location>
</feature>
<dbReference type="InterPro" id="IPR009056">
    <property type="entry name" value="Cyt_c-like_dom"/>
</dbReference>
<dbReference type="InterPro" id="IPR024167">
    <property type="entry name" value="Cytochrome_c4-like"/>
</dbReference>
<evidence type="ECO:0000256" key="2">
    <source>
        <dbReference type="ARBA" id="ARBA00022448"/>
    </source>
</evidence>
<evidence type="ECO:0000256" key="6">
    <source>
        <dbReference type="ARBA" id="ARBA00022982"/>
    </source>
</evidence>
<keyword evidence="4 9" id="KW-0479">Metal-binding</keyword>
<keyword evidence="3 8" id="KW-0349">Heme</keyword>
<evidence type="ECO:0000256" key="7">
    <source>
        <dbReference type="ARBA" id="ARBA00023004"/>
    </source>
</evidence>
<keyword evidence="2" id="KW-0813">Transport</keyword>
<dbReference type="OrthoDB" id="9773456at2"/>
<dbReference type="GO" id="GO:0009055">
    <property type="term" value="F:electron transfer activity"/>
    <property type="evidence" value="ECO:0007669"/>
    <property type="project" value="InterPro"/>
</dbReference>
<feature type="chain" id="PRO_5017209526" evidence="10">
    <location>
        <begin position="22"/>
        <end position="207"/>
    </location>
</feature>
<evidence type="ECO:0000313" key="12">
    <source>
        <dbReference type="EMBL" id="RJY07521.1"/>
    </source>
</evidence>
<sequence length="207" mass="21719">MKKLALMLSVIVATISAPVFAEGSAEAGQTKAALCAACHGMDGNSLVAMFPKLAGQHAEYLKKQLHDFKTGGQTNGAKGRFDPTMAGFVAALTAQDIEDLSAYFAAQKSSQIAATDGSAAGMELYNSGDAERGITACLACHGPTGKGMGAAGFPSLADQYPDYIKSQLTKFRDATRHNDLNGMMRDISKKLTDADIDALTKYIASLK</sequence>
<accession>A0A3A6TQ21</accession>
<dbReference type="PROSITE" id="PS51007">
    <property type="entry name" value="CYTC"/>
    <property type="match status" value="2"/>
</dbReference>
<evidence type="ECO:0000256" key="4">
    <source>
        <dbReference type="ARBA" id="ARBA00022723"/>
    </source>
</evidence>
<gene>
    <name evidence="12" type="ORF">D5R81_15585</name>
</gene>
<dbReference type="GO" id="GO:0042597">
    <property type="term" value="C:periplasmic space"/>
    <property type="evidence" value="ECO:0007669"/>
    <property type="project" value="UniProtKB-SubCell"/>
</dbReference>
<feature type="binding site" description="covalent" evidence="8">
    <location>
        <position position="38"/>
    </location>
    <ligand>
        <name>heme c</name>
        <dbReference type="ChEBI" id="CHEBI:61717"/>
        <label>1</label>
    </ligand>
</feature>
<feature type="binding site" description="covalent" evidence="8">
    <location>
        <position position="140"/>
    </location>
    <ligand>
        <name>heme c</name>
        <dbReference type="ChEBI" id="CHEBI:61717"/>
        <label>2</label>
    </ligand>
</feature>
<evidence type="ECO:0000256" key="10">
    <source>
        <dbReference type="SAM" id="SignalP"/>
    </source>
</evidence>
<feature type="binding site" description="axial binding residue" evidence="9">
    <location>
        <position position="184"/>
    </location>
    <ligand>
        <name>heme c</name>
        <dbReference type="ChEBI" id="CHEBI:61717"/>
        <label>2</label>
    </ligand>
    <ligandPart>
        <name>Fe</name>
        <dbReference type="ChEBI" id="CHEBI:18248"/>
    </ligandPart>
</feature>
<feature type="domain" description="Cytochrome c" evidence="11">
    <location>
        <begin position="23"/>
        <end position="108"/>
    </location>
</feature>
<evidence type="ECO:0000256" key="1">
    <source>
        <dbReference type="ARBA" id="ARBA00004418"/>
    </source>
</evidence>